<dbReference type="EMBL" id="CM055095">
    <property type="protein sequence ID" value="KAJ7558905.1"/>
    <property type="molecule type" value="Genomic_DNA"/>
</dbReference>
<sequence>MGCANSKVDDLEDVARCKARKQYIGQAVSCYYAHAAAHIAYVEALKNVGAALRQFAETDLLNPSPELRPPPPPPQHVDALIRSPTLPASILQLPSLAQRSVFKQFTAHPTKTQTLETIGEQLECIQEQQEEEEEEVGSLEQEYEWEECGERVDEEEDWNSGGHTTVINKAEVKNKIATPLYRKMSVIKPAPKTGKDYVDAILKVDDLFLKAHSSGMGVAFLLETRQVHKQNYSIDEGFHDHSYKLLNVIFCGHLRSIGRNQWNQRADGTTKGPETSHASILDRLFELEKKLYDEVKGLETNKLMYERECAELLQLESKGREAGLGKKRATIDLLNRQIMFTSQNVEAASLEIATLRDDELYHRLLVLLCTSTNMWQQMHDTHQEQTVILQKSPNADLSRAVGATSDRHIVSTQQLEDVLNAWHNAFKEHIPTQRKYLENLNYWLRLNLIPLESASVEKLDHQTDLPISVIPPIYKLCQEWHQALEKLPVQIVLEAINSFVGLVHSILQLHGEELKHKKRAETLERQLHKKVTALKNYESKYFEPTAVVEEKKDLLDDPLKEKKRAIDELSKRVDDEKEKTAKAVQESRNMIRDIFSSGLPVLFEAVTRFSSSCSQTYQGLCKNLSPEGFAQLILET</sequence>
<organism evidence="1 2">
    <name type="scientific">Diphasiastrum complanatum</name>
    <name type="common">Issler's clubmoss</name>
    <name type="synonym">Lycopodium complanatum</name>
    <dbReference type="NCBI Taxonomy" id="34168"/>
    <lineage>
        <taxon>Eukaryota</taxon>
        <taxon>Viridiplantae</taxon>
        <taxon>Streptophyta</taxon>
        <taxon>Embryophyta</taxon>
        <taxon>Tracheophyta</taxon>
        <taxon>Lycopodiopsida</taxon>
        <taxon>Lycopodiales</taxon>
        <taxon>Lycopodiaceae</taxon>
        <taxon>Lycopodioideae</taxon>
        <taxon>Diphasiastrum</taxon>
    </lineage>
</organism>
<comment type="caution">
    <text evidence="1">The sequence shown here is derived from an EMBL/GenBank/DDBJ whole genome shotgun (WGS) entry which is preliminary data.</text>
</comment>
<proteinExistence type="predicted"/>
<protein>
    <submittedName>
        <fullName evidence="1">Uncharacterized protein</fullName>
    </submittedName>
</protein>
<evidence type="ECO:0000313" key="1">
    <source>
        <dbReference type="EMBL" id="KAJ7558905.1"/>
    </source>
</evidence>
<keyword evidence="2" id="KW-1185">Reference proteome</keyword>
<accession>A0ACC2DXV1</accession>
<name>A0ACC2DXV1_DIPCM</name>
<reference evidence="2" key="1">
    <citation type="journal article" date="2024" name="Proc. Natl. Acad. Sci. U.S.A.">
        <title>Extraordinary preservation of gene collinearity over three hundred million years revealed in homosporous lycophytes.</title>
        <authorList>
            <person name="Li C."/>
            <person name="Wickell D."/>
            <person name="Kuo L.Y."/>
            <person name="Chen X."/>
            <person name="Nie B."/>
            <person name="Liao X."/>
            <person name="Peng D."/>
            <person name="Ji J."/>
            <person name="Jenkins J."/>
            <person name="Williams M."/>
            <person name="Shu S."/>
            <person name="Plott C."/>
            <person name="Barry K."/>
            <person name="Rajasekar S."/>
            <person name="Grimwood J."/>
            <person name="Han X."/>
            <person name="Sun S."/>
            <person name="Hou Z."/>
            <person name="He W."/>
            <person name="Dai G."/>
            <person name="Sun C."/>
            <person name="Schmutz J."/>
            <person name="Leebens-Mack J.H."/>
            <person name="Li F.W."/>
            <person name="Wang L."/>
        </authorList>
    </citation>
    <scope>NUCLEOTIDE SEQUENCE [LARGE SCALE GENOMIC DNA]</scope>
    <source>
        <strain evidence="2">cv. PW_Plant_1</strain>
    </source>
</reference>
<dbReference type="Proteomes" id="UP001162992">
    <property type="component" value="Chromosome 4"/>
</dbReference>
<evidence type="ECO:0000313" key="2">
    <source>
        <dbReference type="Proteomes" id="UP001162992"/>
    </source>
</evidence>
<gene>
    <name evidence="1" type="ORF">O6H91_04G061300</name>
</gene>